<keyword evidence="8 17" id="KW-0032">Aminotransferase</keyword>
<organism evidence="17 18">
    <name type="scientific">Persicobacter diffluens</name>
    <dbReference type="NCBI Taxonomy" id="981"/>
    <lineage>
        <taxon>Bacteria</taxon>
        <taxon>Pseudomonadati</taxon>
        <taxon>Bacteroidota</taxon>
        <taxon>Cytophagia</taxon>
        <taxon>Cytophagales</taxon>
        <taxon>Persicobacteraceae</taxon>
        <taxon>Persicobacter</taxon>
    </lineage>
</organism>
<evidence type="ECO:0000256" key="13">
    <source>
        <dbReference type="ARBA" id="ARBA00048212"/>
    </source>
</evidence>
<comment type="function">
    <text evidence="2">Acts on leucine, isoleucine and valine.</text>
</comment>
<dbReference type="GO" id="GO:0004084">
    <property type="term" value="F:branched-chain-amino-acid transaminase activity"/>
    <property type="evidence" value="ECO:0007669"/>
    <property type="project" value="UniProtKB-EC"/>
</dbReference>
<keyword evidence="18" id="KW-1185">Reference proteome</keyword>
<evidence type="ECO:0000256" key="10">
    <source>
        <dbReference type="ARBA" id="ARBA00022679"/>
    </source>
</evidence>
<dbReference type="NCBIfam" id="NF009897">
    <property type="entry name" value="PRK13357.1"/>
    <property type="match status" value="1"/>
</dbReference>
<dbReference type="PANTHER" id="PTHR11825">
    <property type="entry name" value="SUBGROUP IIII AMINOTRANSFERASE"/>
    <property type="match status" value="1"/>
</dbReference>
<sequence>MAETLTISENLVAESRLPQVDFNNIPFGRVYTDHMFVADYVNGEWTDLRIVEYGNMSLSPANMALHYGQSIFEGMKAFKDEEGNVLMFRPEDNAKRLNRSAVRMCMPELPVDIFMSGLTRLLEIDRGWVPNLPGTALYIRPYMFAMDEYVGLKPSQNYRFMIFACPVGAYYSEPVSVKVEEEFTRAAAGGTGEAKAAGNYASSLYPAKLGQQQGYDQLIWTDGIEHKYIEEAGTMNLMFVIDNELYSPALSGTILPGITRASVLQVAEEWGVKVHVGRLAVETVINAHREGKLQEVFGVGTAVTVSSVSKIGYRGEDFELDMDNRALSQKIATYFEEIRYGRKADSHGWVIKL</sequence>
<dbReference type="InterPro" id="IPR043131">
    <property type="entry name" value="BCAT-like_N"/>
</dbReference>
<protein>
    <recommendedName>
        <fullName evidence="7">branched-chain-amino-acid transaminase</fullName>
        <ecNumber evidence="7">2.6.1.42</ecNumber>
    </recommendedName>
</protein>
<keyword evidence="11" id="KW-0663">Pyridoxal phosphate</keyword>
<evidence type="ECO:0000256" key="3">
    <source>
        <dbReference type="ARBA" id="ARBA00004824"/>
    </source>
</evidence>
<dbReference type="CDD" id="cd01557">
    <property type="entry name" value="BCAT_beta_family"/>
    <property type="match status" value="1"/>
</dbReference>
<feature type="modified residue" description="N6-(pyridoxal phosphate)lysine" evidence="16">
    <location>
        <position position="195"/>
    </location>
</feature>
<keyword evidence="12" id="KW-0100">Branched-chain amino acid biosynthesis</keyword>
<keyword evidence="10" id="KW-0808">Transferase</keyword>
<dbReference type="InterPro" id="IPR033939">
    <property type="entry name" value="BCAT_family"/>
</dbReference>
<evidence type="ECO:0000256" key="5">
    <source>
        <dbReference type="ARBA" id="ARBA00005072"/>
    </source>
</evidence>
<comment type="similarity">
    <text evidence="6">Belongs to the class-IV pyridoxal-phosphate-dependent aminotransferase family.</text>
</comment>
<comment type="catalytic activity">
    <reaction evidence="15">
        <text>L-leucine + 2-oxoglutarate = 4-methyl-2-oxopentanoate + L-glutamate</text>
        <dbReference type="Rhea" id="RHEA:18321"/>
        <dbReference type="ChEBI" id="CHEBI:16810"/>
        <dbReference type="ChEBI" id="CHEBI:17865"/>
        <dbReference type="ChEBI" id="CHEBI:29985"/>
        <dbReference type="ChEBI" id="CHEBI:57427"/>
        <dbReference type="EC" id="2.6.1.42"/>
    </reaction>
</comment>
<accession>A0AAN4VXA8</accession>
<evidence type="ECO:0000313" key="17">
    <source>
        <dbReference type="EMBL" id="GJM60035.1"/>
    </source>
</evidence>
<comment type="pathway">
    <text evidence="3">Amino-acid biosynthesis; L-isoleucine biosynthesis; L-isoleucine from 2-oxobutanoate: step 4/4.</text>
</comment>
<dbReference type="InterPro" id="IPR043132">
    <property type="entry name" value="BCAT-like_C"/>
</dbReference>
<evidence type="ECO:0000313" key="18">
    <source>
        <dbReference type="Proteomes" id="UP001310022"/>
    </source>
</evidence>
<dbReference type="InterPro" id="IPR036038">
    <property type="entry name" value="Aminotransferase-like"/>
</dbReference>
<evidence type="ECO:0000256" key="9">
    <source>
        <dbReference type="ARBA" id="ARBA00022605"/>
    </source>
</evidence>
<dbReference type="Proteomes" id="UP001310022">
    <property type="component" value="Unassembled WGS sequence"/>
</dbReference>
<keyword evidence="9" id="KW-0028">Amino-acid biosynthesis</keyword>
<evidence type="ECO:0000256" key="14">
    <source>
        <dbReference type="ARBA" id="ARBA00048798"/>
    </source>
</evidence>
<gene>
    <name evidence="17" type="primary">ilvK</name>
    <name evidence="17" type="ORF">PEDI_05870</name>
</gene>
<dbReference type="EMBL" id="BQKE01000001">
    <property type="protein sequence ID" value="GJM60035.1"/>
    <property type="molecule type" value="Genomic_DNA"/>
</dbReference>
<comment type="pathway">
    <text evidence="4">Amino-acid biosynthesis; L-valine biosynthesis; L-valine from pyruvate: step 4/4.</text>
</comment>
<dbReference type="InterPro" id="IPR005786">
    <property type="entry name" value="B_amino_transII"/>
</dbReference>
<evidence type="ECO:0000256" key="16">
    <source>
        <dbReference type="PIRSR" id="PIRSR006468-1"/>
    </source>
</evidence>
<dbReference type="Pfam" id="PF01063">
    <property type="entry name" value="Aminotran_4"/>
    <property type="match status" value="1"/>
</dbReference>
<evidence type="ECO:0000256" key="12">
    <source>
        <dbReference type="ARBA" id="ARBA00023304"/>
    </source>
</evidence>
<evidence type="ECO:0000256" key="6">
    <source>
        <dbReference type="ARBA" id="ARBA00009320"/>
    </source>
</evidence>
<dbReference type="GO" id="GO:0008652">
    <property type="term" value="P:amino acid biosynthetic process"/>
    <property type="evidence" value="ECO:0007669"/>
    <property type="project" value="UniProtKB-KW"/>
</dbReference>
<evidence type="ECO:0000256" key="7">
    <source>
        <dbReference type="ARBA" id="ARBA00013053"/>
    </source>
</evidence>
<dbReference type="Gene3D" id="3.20.10.10">
    <property type="entry name" value="D-amino Acid Aminotransferase, subunit A, domain 2"/>
    <property type="match status" value="1"/>
</dbReference>
<comment type="pathway">
    <text evidence="5">Amino-acid biosynthesis; L-leucine biosynthesis; L-leucine from 3-methyl-2-oxobutanoate: step 4/4.</text>
</comment>
<evidence type="ECO:0000256" key="1">
    <source>
        <dbReference type="ARBA" id="ARBA00001933"/>
    </source>
</evidence>
<evidence type="ECO:0000256" key="15">
    <source>
        <dbReference type="ARBA" id="ARBA00049229"/>
    </source>
</evidence>
<name>A0AAN4VXA8_9BACT</name>
<comment type="cofactor">
    <cofactor evidence="1">
        <name>pyridoxal 5'-phosphate</name>
        <dbReference type="ChEBI" id="CHEBI:597326"/>
    </cofactor>
</comment>
<dbReference type="NCBIfam" id="TIGR01123">
    <property type="entry name" value="ilvE_II"/>
    <property type="match status" value="1"/>
</dbReference>
<evidence type="ECO:0000256" key="8">
    <source>
        <dbReference type="ARBA" id="ARBA00022576"/>
    </source>
</evidence>
<evidence type="ECO:0000256" key="4">
    <source>
        <dbReference type="ARBA" id="ARBA00004931"/>
    </source>
</evidence>
<comment type="catalytic activity">
    <reaction evidence="13">
        <text>L-valine + 2-oxoglutarate = 3-methyl-2-oxobutanoate + L-glutamate</text>
        <dbReference type="Rhea" id="RHEA:24813"/>
        <dbReference type="ChEBI" id="CHEBI:11851"/>
        <dbReference type="ChEBI" id="CHEBI:16810"/>
        <dbReference type="ChEBI" id="CHEBI:29985"/>
        <dbReference type="ChEBI" id="CHEBI:57762"/>
        <dbReference type="EC" id="2.6.1.42"/>
    </reaction>
</comment>
<proteinExistence type="inferred from homology"/>
<dbReference type="RefSeq" id="WP_338235915.1">
    <property type="nucleotide sequence ID" value="NZ_BQKE01000001.1"/>
</dbReference>
<dbReference type="PANTHER" id="PTHR11825:SF44">
    <property type="entry name" value="BRANCHED-CHAIN-AMINO-ACID AMINOTRANSFERASE"/>
    <property type="match status" value="1"/>
</dbReference>
<evidence type="ECO:0000256" key="2">
    <source>
        <dbReference type="ARBA" id="ARBA00003109"/>
    </source>
</evidence>
<dbReference type="EC" id="2.6.1.42" evidence="7"/>
<dbReference type="InterPro" id="IPR001544">
    <property type="entry name" value="Aminotrans_IV"/>
</dbReference>
<evidence type="ECO:0000256" key="11">
    <source>
        <dbReference type="ARBA" id="ARBA00022898"/>
    </source>
</evidence>
<comment type="catalytic activity">
    <reaction evidence="14">
        <text>L-isoleucine + 2-oxoglutarate = (S)-3-methyl-2-oxopentanoate + L-glutamate</text>
        <dbReference type="Rhea" id="RHEA:24801"/>
        <dbReference type="ChEBI" id="CHEBI:16810"/>
        <dbReference type="ChEBI" id="CHEBI:29985"/>
        <dbReference type="ChEBI" id="CHEBI:35146"/>
        <dbReference type="ChEBI" id="CHEBI:58045"/>
        <dbReference type="EC" id="2.6.1.42"/>
    </reaction>
</comment>
<comment type="caution">
    <text evidence="17">The sequence shown here is derived from an EMBL/GenBank/DDBJ whole genome shotgun (WGS) entry which is preliminary data.</text>
</comment>
<dbReference type="Gene3D" id="3.30.470.10">
    <property type="match status" value="1"/>
</dbReference>
<dbReference type="GO" id="GO:0009082">
    <property type="term" value="P:branched-chain amino acid biosynthetic process"/>
    <property type="evidence" value="ECO:0007669"/>
    <property type="project" value="UniProtKB-KW"/>
</dbReference>
<dbReference type="SUPFAM" id="SSF56752">
    <property type="entry name" value="D-aminoacid aminotransferase-like PLP-dependent enzymes"/>
    <property type="match status" value="1"/>
</dbReference>
<reference evidence="17 18" key="1">
    <citation type="submission" date="2021-12" db="EMBL/GenBank/DDBJ databases">
        <title>Genome sequencing of bacteria with rrn-lacking chromosome and rrn-plasmid.</title>
        <authorList>
            <person name="Anda M."/>
            <person name="Iwasaki W."/>
        </authorList>
    </citation>
    <scope>NUCLEOTIDE SEQUENCE [LARGE SCALE GENOMIC DNA]</scope>
    <source>
        <strain evidence="17 18">NBRC 15940</strain>
    </source>
</reference>
<dbReference type="AlphaFoldDB" id="A0AAN4VXA8"/>
<dbReference type="PIRSF" id="PIRSF006468">
    <property type="entry name" value="BCAT1"/>
    <property type="match status" value="1"/>
</dbReference>